<dbReference type="HOGENOM" id="CLU_564844_0_0_11"/>
<dbReference type="SUPFAM" id="SSF52540">
    <property type="entry name" value="P-loop containing nucleoside triphosphate hydrolases"/>
    <property type="match status" value="1"/>
</dbReference>
<proteinExistence type="predicted"/>
<dbReference type="InterPro" id="IPR027417">
    <property type="entry name" value="P-loop_NTPase"/>
</dbReference>
<reference evidence="2 3" key="1">
    <citation type="submission" date="2011-11" db="EMBL/GenBank/DDBJ databases">
        <title>The Noncontiguous Finished sequence of Saccharomonospora cyanea NA-134.</title>
        <authorList>
            <consortium name="US DOE Joint Genome Institute"/>
            <person name="Lucas S."/>
            <person name="Han J."/>
            <person name="Lapidus A."/>
            <person name="Cheng J.-F."/>
            <person name="Goodwin L."/>
            <person name="Pitluck S."/>
            <person name="Peters L."/>
            <person name="Ovchinnikova G."/>
            <person name="Lu M."/>
            <person name="Detter J.C."/>
            <person name="Han C."/>
            <person name="Tapia R."/>
            <person name="Land M."/>
            <person name="Hauser L."/>
            <person name="Kyrpides N."/>
            <person name="Ivanova N."/>
            <person name="Pagani I."/>
            <person name="Brambilla E.-M."/>
            <person name="Klenk H.-P."/>
            <person name="Woyke T."/>
        </authorList>
    </citation>
    <scope>NUCLEOTIDE SEQUENCE [LARGE SCALE GENOMIC DNA]</scope>
    <source>
        <strain evidence="2 3">NA-134</strain>
    </source>
</reference>
<keyword evidence="3" id="KW-1185">Reference proteome</keyword>
<sequence>MRRYNELFNAEIPADFSSVELSLPGLSQTAPPLRPHQKEAVARIIYQPATGLVHDVGAGKTLEIIVGMMERRRRGLVTKPTVVVPNDSIAEQFERQWLQAYPNARLLTAGSAELADDKKKGRNGRAEFVARVATGDWDAVIITKEAFQRIPLPEDAQEDFLRAELDALEVEKRSHIDSLGPSMTKRLENAMESAEQRLQSRLAEIERDVQGMTLADAGVDYLVVDEAQNYKNGMVNSAIPDLAIEGAHRSIDLDMKLAWLQKQHGSARVVLATATPWTGKFSEVYLWLRRLGHDLPRFDAWARTFVTSASYMEMTPGGTLRPKTRTRGTINEPELWRQIRLTSDVKMQADLRLGGFSGDLRPTHGTGCPQPLGEAAVDRLAAARVVEREVDRLVRETCMEASPGSWRRSQPAICSGDQHRASLASTSARRAGRWASLAGLGDRRDTSERCNESVTLLARRRCRRGRGRARRLRGAGQRSCRSW</sequence>
<dbReference type="eggNOG" id="COG4646">
    <property type="taxonomic scope" value="Bacteria"/>
</dbReference>
<name>H5XDM8_9PSEU</name>
<dbReference type="Proteomes" id="UP000002791">
    <property type="component" value="Chromosome"/>
</dbReference>
<evidence type="ECO:0000259" key="1">
    <source>
        <dbReference type="SMART" id="SM00487"/>
    </source>
</evidence>
<dbReference type="EMBL" id="CM001440">
    <property type="protein sequence ID" value="EHR61349.1"/>
    <property type="molecule type" value="Genomic_DNA"/>
</dbReference>
<gene>
    <name evidence="2" type="ORF">SaccyDRAFT_2478</name>
</gene>
<dbReference type="Gene3D" id="3.40.50.300">
    <property type="entry name" value="P-loop containing nucleotide triphosphate hydrolases"/>
    <property type="match status" value="1"/>
</dbReference>
<evidence type="ECO:0000313" key="3">
    <source>
        <dbReference type="Proteomes" id="UP000002791"/>
    </source>
</evidence>
<accession>H5XDM8</accession>
<dbReference type="PANTHER" id="PTHR41313">
    <property type="entry name" value="ADENINE-SPECIFIC METHYLTRANSFERASE"/>
    <property type="match status" value="1"/>
</dbReference>
<dbReference type="SMART" id="SM00487">
    <property type="entry name" value="DEXDc"/>
    <property type="match status" value="1"/>
</dbReference>
<dbReference type="GO" id="GO:0016787">
    <property type="term" value="F:hydrolase activity"/>
    <property type="evidence" value="ECO:0007669"/>
    <property type="project" value="InterPro"/>
</dbReference>
<dbReference type="RefSeq" id="WP_005456468.1">
    <property type="nucleotide sequence ID" value="NZ_CM001440.1"/>
</dbReference>
<dbReference type="AlphaFoldDB" id="H5XDM8"/>
<organism evidence="2 3">
    <name type="scientific">Saccharomonospora cyanea NA-134</name>
    <dbReference type="NCBI Taxonomy" id="882082"/>
    <lineage>
        <taxon>Bacteria</taxon>
        <taxon>Bacillati</taxon>
        <taxon>Actinomycetota</taxon>
        <taxon>Actinomycetes</taxon>
        <taxon>Pseudonocardiales</taxon>
        <taxon>Pseudonocardiaceae</taxon>
        <taxon>Saccharomonospora</taxon>
    </lineage>
</organism>
<dbReference type="GO" id="GO:0003677">
    <property type="term" value="F:DNA binding"/>
    <property type="evidence" value="ECO:0007669"/>
    <property type="project" value="InterPro"/>
</dbReference>
<dbReference type="Pfam" id="PF04851">
    <property type="entry name" value="ResIII"/>
    <property type="match status" value="1"/>
</dbReference>
<dbReference type="eggNOG" id="COG0553">
    <property type="taxonomic scope" value="Bacteria"/>
</dbReference>
<dbReference type="PANTHER" id="PTHR41313:SF1">
    <property type="entry name" value="DNA METHYLASE ADENINE-SPECIFIC DOMAIN-CONTAINING PROTEIN"/>
    <property type="match status" value="1"/>
</dbReference>
<dbReference type="OrthoDB" id="9814088at2"/>
<feature type="domain" description="Helicase ATP-binding" evidence="1">
    <location>
        <begin position="29"/>
        <end position="301"/>
    </location>
</feature>
<dbReference type="InterPro" id="IPR014001">
    <property type="entry name" value="Helicase_ATP-bd"/>
</dbReference>
<dbReference type="InterPro" id="IPR006935">
    <property type="entry name" value="Helicase/UvrB_N"/>
</dbReference>
<dbReference type="InterPro" id="IPR052933">
    <property type="entry name" value="DNA_Protect_Modify"/>
</dbReference>
<dbReference type="GO" id="GO:0005524">
    <property type="term" value="F:ATP binding"/>
    <property type="evidence" value="ECO:0007669"/>
    <property type="project" value="InterPro"/>
</dbReference>
<protein>
    <submittedName>
        <fullName evidence="2">Type III restriction enzyme, res subunit</fullName>
    </submittedName>
</protein>
<evidence type="ECO:0000313" key="2">
    <source>
        <dbReference type="EMBL" id="EHR61349.1"/>
    </source>
</evidence>